<name>A0A6N3B435_9BACT</name>
<dbReference type="PANTHER" id="PTHR11761:SF3">
    <property type="entry name" value="LARGE RIBOSOMAL SUBUNIT PROTEIN UL14M"/>
    <property type="match status" value="1"/>
</dbReference>
<dbReference type="GeneID" id="93558994"/>
<dbReference type="RefSeq" id="WP_008623122.1">
    <property type="nucleotide sequence ID" value="NZ_AP025941.1"/>
</dbReference>
<dbReference type="EMBL" id="CACRUT010000011">
    <property type="protein sequence ID" value="VYT99655.1"/>
    <property type="molecule type" value="Genomic_DNA"/>
</dbReference>
<dbReference type="PANTHER" id="PTHR11761">
    <property type="entry name" value="50S/60S RIBOSOMAL PROTEIN L14/L23"/>
    <property type="match status" value="1"/>
</dbReference>
<proteinExistence type="inferred from homology"/>
<sequence>MIQAESRLVVADNSGAREALCIRVLGGTRRRYASVGDVIVVSVKSVIPSSDIKKGAVSKALIVRTKKEIRRADGSYIRFDDNACVLLNNAGELRGSRIFGPVARELRAANMKVVSLAPEVL</sequence>
<dbReference type="GO" id="GO:0006412">
    <property type="term" value="P:translation"/>
    <property type="evidence" value="ECO:0007669"/>
    <property type="project" value="UniProtKB-UniRule"/>
</dbReference>
<dbReference type="InterPro" id="IPR019972">
    <property type="entry name" value="Ribosomal_uL14_CS"/>
</dbReference>
<dbReference type="SMART" id="SM01374">
    <property type="entry name" value="Ribosomal_L14"/>
    <property type="match status" value="1"/>
</dbReference>
<comment type="function">
    <text evidence="5 7">Binds to 23S rRNA. Forms part of two intersubunit bridges in the 70S ribosome.</text>
</comment>
<dbReference type="Gene3D" id="2.40.150.20">
    <property type="entry name" value="Ribosomal protein L14"/>
    <property type="match status" value="1"/>
</dbReference>
<accession>A0A6N3B435</accession>
<comment type="subunit">
    <text evidence="5">Part of the 50S ribosomal subunit. Forms a cluster with proteins L3 and L19. In the 70S ribosome, L14 and L19 interact and together make contacts with the 16S rRNA in bridges B5 and B8.</text>
</comment>
<evidence type="ECO:0000256" key="1">
    <source>
        <dbReference type="ARBA" id="ARBA00022730"/>
    </source>
</evidence>
<dbReference type="GO" id="GO:0022625">
    <property type="term" value="C:cytosolic large ribosomal subunit"/>
    <property type="evidence" value="ECO:0007669"/>
    <property type="project" value="TreeGrafter"/>
</dbReference>
<keyword evidence="2 5" id="KW-0694">RNA-binding</keyword>
<evidence type="ECO:0000256" key="5">
    <source>
        <dbReference type="HAMAP-Rule" id="MF_01367"/>
    </source>
</evidence>
<dbReference type="HAMAP" id="MF_01367">
    <property type="entry name" value="Ribosomal_uL14"/>
    <property type="match status" value="1"/>
</dbReference>
<evidence type="ECO:0000256" key="4">
    <source>
        <dbReference type="ARBA" id="ARBA00023274"/>
    </source>
</evidence>
<evidence type="ECO:0000256" key="7">
    <source>
        <dbReference type="RuleBase" id="RU003950"/>
    </source>
</evidence>
<evidence type="ECO:0000256" key="6">
    <source>
        <dbReference type="RuleBase" id="RU003949"/>
    </source>
</evidence>
<dbReference type="InterPro" id="IPR005745">
    <property type="entry name" value="Ribosomal_uL14_bac-type"/>
</dbReference>
<keyword evidence="3 5" id="KW-0689">Ribosomal protein</keyword>
<keyword evidence="4 5" id="KW-0687">Ribonucleoprotein</keyword>
<dbReference type="PROSITE" id="PS00049">
    <property type="entry name" value="RIBOSOMAL_L14"/>
    <property type="match status" value="1"/>
</dbReference>
<comment type="similarity">
    <text evidence="5 6">Belongs to the universal ribosomal protein uL14 family.</text>
</comment>
<dbReference type="SUPFAM" id="SSF50193">
    <property type="entry name" value="Ribosomal protein L14"/>
    <property type="match status" value="1"/>
</dbReference>
<dbReference type="InterPro" id="IPR036853">
    <property type="entry name" value="Ribosomal_uL14_sf"/>
</dbReference>
<dbReference type="GO" id="GO:0003735">
    <property type="term" value="F:structural constituent of ribosome"/>
    <property type="evidence" value="ECO:0007669"/>
    <property type="project" value="InterPro"/>
</dbReference>
<reference evidence="8" key="1">
    <citation type="submission" date="2019-11" db="EMBL/GenBank/DDBJ databases">
        <authorList>
            <person name="Feng L."/>
        </authorList>
    </citation>
    <scope>NUCLEOTIDE SEQUENCE</scope>
    <source>
        <strain evidence="8">PclaraLFYP37</strain>
    </source>
</reference>
<organism evidence="8">
    <name type="scientific">Paraprevotella clara</name>
    <dbReference type="NCBI Taxonomy" id="454154"/>
    <lineage>
        <taxon>Bacteria</taxon>
        <taxon>Pseudomonadati</taxon>
        <taxon>Bacteroidota</taxon>
        <taxon>Bacteroidia</taxon>
        <taxon>Bacteroidales</taxon>
        <taxon>Prevotellaceae</taxon>
        <taxon>Paraprevotella</taxon>
    </lineage>
</organism>
<gene>
    <name evidence="5 8" type="primary">rplN</name>
    <name evidence="8" type="ORF">PCLFYP37_01664</name>
</gene>
<dbReference type="CDD" id="cd00337">
    <property type="entry name" value="Ribosomal_uL14"/>
    <property type="match status" value="1"/>
</dbReference>
<keyword evidence="1 5" id="KW-0699">rRNA-binding</keyword>
<dbReference type="AlphaFoldDB" id="A0A6N3B435"/>
<evidence type="ECO:0000256" key="2">
    <source>
        <dbReference type="ARBA" id="ARBA00022884"/>
    </source>
</evidence>
<evidence type="ECO:0000256" key="3">
    <source>
        <dbReference type="ARBA" id="ARBA00022980"/>
    </source>
</evidence>
<dbReference type="FunFam" id="2.40.150.20:FF:000001">
    <property type="entry name" value="50S ribosomal protein L14"/>
    <property type="match status" value="1"/>
</dbReference>
<protein>
    <recommendedName>
        <fullName evidence="5">Large ribosomal subunit protein uL14</fullName>
    </recommendedName>
</protein>
<dbReference type="Pfam" id="PF00238">
    <property type="entry name" value="Ribosomal_L14"/>
    <property type="match status" value="1"/>
</dbReference>
<evidence type="ECO:0000313" key="8">
    <source>
        <dbReference type="EMBL" id="VYT99655.1"/>
    </source>
</evidence>
<dbReference type="GO" id="GO:0070180">
    <property type="term" value="F:large ribosomal subunit rRNA binding"/>
    <property type="evidence" value="ECO:0007669"/>
    <property type="project" value="TreeGrafter"/>
</dbReference>
<dbReference type="NCBIfam" id="TIGR01067">
    <property type="entry name" value="rplN_bact"/>
    <property type="match status" value="1"/>
</dbReference>
<dbReference type="InterPro" id="IPR000218">
    <property type="entry name" value="Ribosomal_uL14"/>
</dbReference>